<protein>
    <submittedName>
        <fullName evidence="2">Uncharacterized protein</fullName>
    </submittedName>
</protein>
<dbReference type="Proteomes" id="UP000279259">
    <property type="component" value="Unassembled WGS sequence"/>
</dbReference>
<feature type="compositionally biased region" description="Basic and acidic residues" evidence="1">
    <location>
        <begin position="42"/>
        <end position="51"/>
    </location>
</feature>
<dbReference type="AlphaFoldDB" id="A0A427XMM9"/>
<comment type="caution">
    <text evidence="2">The sequence shown here is derived from an EMBL/GenBank/DDBJ whole genome shotgun (WGS) entry which is preliminary data.</text>
</comment>
<feature type="compositionally biased region" description="Basic and acidic residues" evidence="1">
    <location>
        <begin position="22"/>
        <end position="31"/>
    </location>
</feature>
<gene>
    <name evidence="2" type="ORF">EHS25_007318</name>
</gene>
<reference evidence="2 3" key="1">
    <citation type="submission" date="2018-11" db="EMBL/GenBank/DDBJ databases">
        <title>Genome sequence of Saitozyma podzolica DSM 27192.</title>
        <authorList>
            <person name="Aliyu H."/>
            <person name="Gorte O."/>
            <person name="Ochsenreither K."/>
        </authorList>
    </citation>
    <scope>NUCLEOTIDE SEQUENCE [LARGE SCALE GENOMIC DNA]</scope>
    <source>
        <strain evidence="2 3">DSM 27192</strain>
    </source>
</reference>
<keyword evidence="3" id="KW-1185">Reference proteome</keyword>
<dbReference type="EMBL" id="RSCD01000037">
    <property type="protein sequence ID" value="RSH80116.1"/>
    <property type="molecule type" value="Genomic_DNA"/>
</dbReference>
<evidence type="ECO:0000313" key="2">
    <source>
        <dbReference type="EMBL" id="RSH80116.1"/>
    </source>
</evidence>
<name>A0A427XMM9_9TREE</name>
<dbReference type="OrthoDB" id="2564746at2759"/>
<accession>A0A427XMM9</accession>
<evidence type="ECO:0000256" key="1">
    <source>
        <dbReference type="SAM" id="MobiDB-lite"/>
    </source>
</evidence>
<feature type="region of interest" description="Disordered" evidence="1">
    <location>
        <begin position="1"/>
        <end position="90"/>
    </location>
</feature>
<sequence>MQSNNVHGHTGRDAVIGGLAGHEGHHGHTARDAAIGGMAGHVAKDHREDRAATGAPSVGDKISGGIDKLTGKITNNPAKVAEGQAKTGTL</sequence>
<proteinExistence type="predicted"/>
<organism evidence="2 3">
    <name type="scientific">Saitozyma podzolica</name>
    <dbReference type="NCBI Taxonomy" id="1890683"/>
    <lineage>
        <taxon>Eukaryota</taxon>
        <taxon>Fungi</taxon>
        <taxon>Dikarya</taxon>
        <taxon>Basidiomycota</taxon>
        <taxon>Agaricomycotina</taxon>
        <taxon>Tremellomycetes</taxon>
        <taxon>Tremellales</taxon>
        <taxon>Trimorphomycetaceae</taxon>
        <taxon>Saitozyma</taxon>
    </lineage>
</organism>
<evidence type="ECO:0000313" key="3">
    <source>
        <dbReference type="Proteomes" id="UP000279259"/>
    </source>
</evidence>